<protein>
    <submittedName>
        <fullName evidence="1">Uncharacterized protein</fullName>
    </submittedName>
</protein>
<keyword evidence="2" id="KW-1185">Reference proteome</keyword>
<evidence type="ECO:0000313" key="1">
    <source>
        <dbReference type="EMBL" id="KAL2728411.1"/>
    </source>
</evidence>
<accession>A0ABD2B6Q4</accession>
<evidence type="ECO:0000313" key="2">
    <source>
        <dbReference type="Proteomes" id="UP001607303"/>
    </source>
</evidence>
<comment type="caution">
    <text evidence="1">The sequence shown here is derived from an EMBL/GenBank/DDBJ whole genome shotgun (WGS) entry which is preliminary data.</text>
</comment>
<organism evidence="1 2">
    <name type="scientific">Vespula maculifrons</name>
    <name type="common">Eastern yellow jacket</name>
    <name type="synonym">Wasp</name>
    <dbReference type="NCBI Taxonomy" id="7453"/>
    <lineage>
        <taxon>Eukaryota</taxon>
        <taxon>Metazoa</taxon>
        <taxon>Ecdysozoa</taxon>
        <taxon>Arthropoda</taxon>
        <taxon>Hexapoda</taxon>
        <taxon>Insecta</taxon>
        <taxon>Pterygota</taxon>
        <taxon>Neoptera</taxon>
        <taxon>Endopterygota</taxon>
        <taxon>Hymenoptera</taxon>
        <taxon>Apocrita</taxon>
        <taxon>Aculeata</taxon>
        <taxon>Vespoidea</taxon>
        <taxon>Vespidae</taxon>
        <taxon>Vespinae</taxon>
        <taxon>Vespula</taxon>
    </lineage>
</organism>
<name>A0ABD2B6Q4_VESMC</name>
<sequence>MLCFETAALHGNGNGRILNWQDIKMLRSNAMREWWRAVGRAALFNEKQRIGPYSDDYSPFTEPTCEKGTVRNTRGKGKKCMRRYGKVIEATRGFQYVGEY</sequence>
<dbReference type="EMBL" id="JAYRBN010000100">
    <property type="protein sequence ID" value="KAL2728411.1"/>
    <property type="molecule type" value="Genomic_DNA"/>
</dbReference>
<dbReference type="Proteomes" id="UP001607303">
    <property type="component" value="Unassembled WGS sequence"/>
</dbReference>
<reference evidence="1 2" key="1">
    <citation type="journal article" date="2024" name="Ann. Entomol. Soc. Am.">
        <title>Genomic analyses of the southern and eastern yellowjacket wasps (Hymenoptera: Vespidae) reveal evolutionary signatures of social life.</title>
        <authorList>
            <person name="Catto M.A."/>
            <person name="Caine P.B."/>
            <person name="Orr S.E."/>
            <person name="Hunt B.G."/>
            <person name="Goodisman M.A.D."/>
        </authorList>
    </citation>
    <scope>NUCLEOTIDE SEQUENCE [LARGE SCALE GENOMIC DNA]</scope>
    <source>
        <strain evidence="1">232</strain>
        <tissue evidence="1">Head and thorax</tissue>
    </source>
</reference>
<gene>
    <name evidence="1" type="ORF">V1477_017687</name>
</gene>
<dbReference type="AlphaFoldDB" id="A0ABD2B6Q4"/>
<proteinExistence type="predicted"/>